<name>A0ABW9H0J3_9FIRM</name>
<reference evidence="1 2" key="1">
    <citation type="journal article" date="2016" name="Int. J. Syst. Evol. Microbiol.">
        <title>Peptococcus simiae sp. nov., isolated from rhesus macaque faeces and emended description of the genus Peptococcus.</title>
        <authorList>
            <person name="Shkoporov A.N."/>
            <person name="Efimov B.A."/>
            <person name="Kondova I."/>
            <person name="Ouwerling B."/>
            <person name="Chaplin A.V."/>
            <person name="Shcherbakova V.A."/>
            <person name="Langermans J.A.M."/>
        </authorList>
    </citation>
    <scope>NUCLEOTIDE SEQUENCE [LARGE SCALE GENOMIC DNA]</scope>
    <source>
        <strain evidence="1 2">M108</strain>
    </source>
</reference>
<evidence type="ECO:0000313" key="1">
    <source>
        <dbReference type="EMBL" id="MFM9413681.1"/>
    </source>
</evidence>
<keyword evidence="2" id="KW-1185">Reference proteome</keyword>
<dbReference type="RefSeq" id="WP_408977298.1">
    <property type="nucleotide sequence ID" value="NZ_JBJUVG010000005.1"/>
</dbReference>
<comment type="caution">
    <text evidence="1">The sequence shown here is derived from an EMBL/GenBank/DDBJ whole genome shotgun (WGS) entry which is preliminary data.</text>
</comment>
<protein>
    <submittedName>
        <fullName evidence="1">Uncharacterized protein</fullName>
    </submittedName>
</protein>
<dbReference type="EMBL" id="JBJUVG010000005">
    <property type="protein sequence ID" value="MFM9413681.1"/>
    <property type="molecule type" value="Genomic_DNA"/>
</dbReference>
<proteinExistence type="predicted"/>
<organism evidence="1 2">
    <name type="scientific">Peptococcus simiae</name>
    <dbReference type="NCBI Taxonomy" id="1643805"/>
    <lineage>
        <taxon>Bacteria</taxon>
        <taxon>Bacillati</taxon>
        <taxon>Bacillota</taxon>
        <taxon>Clostridia</taxon>
        <taxon>Eubacteriales</taxon>
        <taxon>Peptococcaceae</taxon>
        <taxon>Peptococcus</taxon>
    </lineage>
</organism>
<dbReference type="Proteomes" id="UP001631949">
    <property type="component" value="Unassembled WGS sequence"/>
</dbReference>
<accession>A0ABW9H0J3</accession>
<sequence length="1147" mass="127267">MIGGKEDEAEYMWHILIETILGGLTGFVTNDIAVRQLFRPGGIIEKERDGFIHMITEVLEKDIFSPEVMADLAAKPETIAVFQALAAHLRREVLPVILADERLDDGDEGQILRTLTLCRLERASWMPVRLAPGFIGRRLDAVNEGPQGYAGVVHRSLTRLGRETPDALILGALLPADDLAEKWDRDQMTQFLSGHRRLITEELQRLLAAFCETAAWQEKSLAALVGQRPEEGAKYLAEKVVHIFNDMQDKAREVTEPADRDGVMMALDGFLQGRLENIWDSVVPDLWPAGMEILQHERPALEKALLSAVSETLGDSSLKGPVLRAMKSYFAGSKGNNWLTHLFIEWQKEEKQAGLKEGLIGQVMDRVSLSQPSKEEDFRRDIQEEPLSSFLSSLIEDKLTGLLARTPAQLVQDTLGPDRLVHWLYEALYYMVDKTEMPAKLAGFEAAWRQKPLAETVLTVDRTARLSRLSATYLEEKDWSPVLGRLEGLSPQPLIMKGADRFLHLPLTEMWTVLDRETTMSQRLEEALTGRISANVFGGMAAHLGSLARDQLNQLSHNDMRQLALDLLGREMRPLSAIGGVVGGAVGLASGSAMTLAGLQAPSFEESELLFSAAFAGRCAMYGAVGYGTNVLAVQGLFKPYSKTLGWQGLLPKNQHRFAEKMHELTQQYVINEEIWAGVQEGLAIQAQKPAWDHFAPLMTEMRLGGAAFFTEALDRVAGRYTLAQGLTQLTPTDLDFLISAGFHHRPEGSVAAKLVASLPAAGLKALEAGQDWAAFSEGPLLDLLENTARGVTGKLLAQRPEAIAFQLDQWAGNLQLPAEGHGLYSRLAEGMMLAYDRLPDQVKPHTGRLAKRLSKRIRRHLPMSVDFLFSLMNGEGLIREVIKKFLSKQLPAYLADRRDYYQAELTGLLEKTLAGRTPYALGIRFNDPQTVGQLAILWPTVKKAIEGTDLRRWLVNHRYFFPDPGVLMDRLPAILAKWGEADSPVLSWVSKRLDRVYANANPAKKEALLGLVRRFLASAPVQVLCDLSIQDILAPQVWANYRDTLVALLTDLSDRGLDKAIRGRVEGLFAKAWDQLVPLFASYGQLLIAVLQLPRVAQREILQLSPARLETMVRAIANPYFRHVERMGALGAVVAVPATLLAQALQ</sequence>
<evidence type="ECO:0000313" key="2">
    <source>
        <dbReference type="Proteomes" id="UP001631949"/>
    </source>
</evidence>
<gene>
    <name evidence="1" type="ORF">ACKQTC_04795</name>
</gene>